<keyword evidence="1" id="KW-1133">Transmembrane helix</keyword>
<keyword evidence="1" id="KW-0812">Transmembrane</keyword>
<proteinExistence type="predicted"/>
<accession>A0A1M5M6E3</accession>
<evidence type="ECO:0000256" key="1">
    <source>
        <dbReference type="SAM" id="Phobius"/>
    </source>
</evidence>
<feature type="transmembrane region" description="Helical" evidence="1">
    <location>
        <begin position="239"/>
        <end position="258"/>
    </location>
</feature>
<evidence type="ECO:0000313" key="3">
    <source>
        <dbReference type="Proteomes" id="UP000190675"/>
    </source>
</evidence>
<dbReference type="AlphaFoldDB" id="A0A1M5M6E3"/>
<name>A0A1M5M6E3_9BRAD</name>
<dbReference type="PANTHER" id="PTHR14136">
    <property type="entry name" value="BTB_POZ DOMAIN-CONTAINING PROTEIN KCTD9"/>
    <property type="match status" value="1"/>
</dbReference>
<dbReference type="InterPro" id="IPR001646">
    <property type="entry name" value="5peptide_repeat"/>
</dbReference>
<dbReference type="EMBL" id="LT670818">
    <property type="protein sequence ID" value="SHG72861.1"/>
    <property type="molecule type" value="Genomic_DNA"/>
</dbReference>
<feature type="transmembrane region" description="Helical" evidence="1">
    <location>
        <begin position="39"/>
        <end position="60"/>
    </location>
</feature>
<organism evidence="2 3">
    <name type="scientific">Bradyrhizobium erythrophlei</name>
    <dbReference type="NCBI Taxonomy" id="1437360"/>
    <lineage>
        <taxon>Bacteria</taxon>
        <taxon>Pseudomonadati</taxon>
        <taxon>Pseudomonadota</taxon>
        <taxon>Alphaproteobacteria</taxon>
        <taxon>Hyphomicrobiales</taxon>
        <taxon>Nitrobacteraceae</taxon>
        <taxon>Bradyrhizobium</taxon>
    </lineage>
</organism>
<sequence>MNLDLTPPGAPIEQEQKEATEALDAGREALDSAAAISSALWLSYLFLSFYLAIAVGAVTHSDLLFENAVRLPFLSIELPLVAFFAVTPILFLIMHLYVLTHFVLLDQKAQRFIEVLYERFPAAGLPGMTDEECRVARERVRKALSMNIFIQFMVGPDGVRNGYFGALLTAIAWITLLVLPLILLLGLQIQFLPFHETWVTWEHRFVLVVDIAFIWCFWEQIGGKPLVDGGVGTSIRWGRALSSLIVCVAIIWFSWAVATFPSEWQGAASPSFLRAALFEGPIDPNTHRRTSIWTNSLVLPRLNIYDLLKVDDPKKSDWRKYLLSVRGRDLRGAIFDDSFLERTDARGAELQGASFSATDLRSVSLNDAHLQGADLSNANLAGASAIRAEFAGASLIGANLRGANFSFARLQAANLSWSILNGSIFQSADLRAAKLFGAQIRGVSFVDAQLQGAIFDEARGSVVSLDRALLWRASFRKTTLSQLFGSPKWLPLHIAGAAWGPKTYEELVGVLASVPADRREQALILVKALDCSNSGQSAACDPSVEASSEVAGWKNQITGLVVAAPVFEKSLAGQYSGLICNGEGDASAILRSLARAGVPQAGGKAKFVGMLATGPEVNGLVKEILDEKKCKIAAHLSDEDRSALATLLSGQHFTADGLEEPELK</sequence>
<feature type="transmembrane region" description="Helical" evidence="1">
    <location>
        <begin position="163"/>
        <end position="189"/>
    </location>
</feature>
<gene>
    <name evidence="2" type="ORF">SAMN05444169_3849</name>
</gene>
<dbReference type="InterPro" id="IPR051082">
    <property type="entry name" value="Pentapeptide-BTB/POZ_domain"/>
</dbReference>
<protein>
    <submittedName>
        <fullName evidence="2">Pentapeptide repeat-containing protein</fullName>
    </submittedName>
</protein>
<keyword evidence="1" id="KW-0472">Membrane</keyword>
<feature type="transmembrane region" description="Helical" evidence="1">
    <location>
        <begin position="80"/>
        <end position="104"/>
    </location>
</feature>
<dbReference type="PANTHER" id="PTHR14136:SF17">
    <property type="entry name" value="BTB_POZ DOMAIN-CONTAINING PROTEIN KCTD9"/>
    <property type="match status" value="1"/>
</dbReference>
<dbReference type="SUPFAM" id="SSF141571">
    <property type="entry name" value="Pentapeptide repeat-like"/>
    <property type="match status" value="1"/>
</dbReference>
<dbReference type="Pfam" id="PF00805">
    <property type="entry name" value="Pentapeptide"/>
    <property type="match status" value="3"/>
</dbReference>
<evidence type="ECO:0000313" key="2">
    <source>
        <dbReference type="EMBL" id="SHG72861.1"/>
    </source>
</evidence>
<reference evidence="2 3" key="1">
    <citation type="submission" date="2016-11" db="EMBL/GenBank/DDBJ databases">
        <authorList>
            <person name="Jaros S."/>
            <person name="Januszkiewicz K."/>
            <person name="Wedrychowicz H."/>
        </authorList>
    </citation>
    <scope>NUCLEOTIDE SEQUENCE [LARGE SCALE GENOMIC DNA]</scope>
    <source>
        <strain evidence="2 3">GAS242</strain>
    </source>
</reference>
<dbReference type="Proteomes" id="UP000190675">
    <property type="component" value="Chromosome I"/>
</dbReference>
<dbReference type="RefSeq" id="WP_079567323.1">
    <property type="nucleotide sequence ID" value="NZ_LT670818.1"/>
</dbReference>
<feature type="transmembrane region" description="Helical" evidence="1">
    <location>
        <begin position="201"/>
        <end position="218"/>
    </location>
</feature>
<dbReference type="Gene3D" id="2.160.20.80">
    <property type="entry name" value="E3 ubiquitin-protein ligase SopA"/>
    <property type="match status" value="1"/>
</dbReference>